<evidence type="ECO:0000256" key="1">
    <source>
        <dbReference type="ARBA" id="ARBA00022729"/>
    </source>
</evidence>
<dbReference type="EMBL" id="UETC01000001">
    <property type="protein sequence ID" value="SSA38047.1"/>
    <property type="molecule type" value="Genomic_DNA"/>
</dbReference>
<sequence>MADMTEILRLVRDGRLGAATDEIQRTLRDRAAGRTPEPPMKDVTPIPTALPGAVAAPPNRGKRVRPRKAAWHAAGAEGRPVTAPALPSGAEWLSQQGALPYRLFVPSAPAAEAPVIVMLHGCTQTPEDFAAGTAICAAADAIGAHVIFPEQTRRTNANLCWSWFEPAHQGRSGEAQAIVAITESVRAGLGAPRPVHVAGLSAGGAMAAILGARYPEVVRSVAIHSGLPVGAARDLASAFAAMKAGGPSEGPLPVPAIVFHGMADRTVAPANGAAFLADHLGQADISATERGGRRATISAVAAPVRMELWEIEGLGHAWSGGDPRGSYADPVGPDATAEMMRFFAQTR</sequence>
<keyword evidence="1" id="KW-0732">Signal</keyword>
<dbReference type="SUPFAM" id="SSF53474">
    <property type="entry name" value="alpha/beta-Hydrolases"/>
    <property type="match status" value="1"/>
</dbReference>
<dbReference type="InterPro" id="IPR010126">
    <property type="entry name" value="Esterase_phb"/>
</dbReference>
<keyword evidence="2" id="KW-0378">Hydrolase</keyword>
<dbReference type="NCBIfam" id="TIGR01840">
    <property type="entry name" value="esterase_phb"/>
    <property type="match status" value="1"/>
</dbReference>
<dbReference type="InterPro" id="IPR050955">
    <property type="entry name" value="Plant_Biomass_Hydrol_Est"/>
</dbReference>
<dbReference type="InterPro" id="IPR029058">
    <property type="entry name" value="AB_hydrolase_fold"/>
</dbReference>
<protein>
    <submittedName>
        <fullName evidence="5">Esterase, PHB depolymerase family</fullName>
    </submittedName>
    <submittedName>
        <fullName evidence="4">Poly(Hydroxyalkanoate) depolymerase family esterase</fullName>
    </submittedName>
</protein>
<dbReference type="Proteomes" id="UP000245839">
    <property type="component" value="Unassembled WGS sequence"/>
</dbReference>
<dbReference type="PANTHER" id="PTHR43037">
    <property type="entry name" value="UNNAMED PRODUCT-RELATED"/>
    <property type="match status" value="1"/>
</dbReference>
<dbReference type="GO" id="GO:0016787">
    <property type="term" value="F:hydrolase activity"/>
    <property type="evidence" value="ECO:0007669"/>
    <property type="project" value="UniProtKB-KW"/>
</dbReference>
<dbReference type="RefSeq" id="WP_109562412.1">
    <property type="nucleotide sequence ID" value="NZ_QGDJ01000001.1"/>
</dbReference>
<accession>A0A2Y9A796</accession>
<dbReference type="PANTHER" id="PTHR43037:SF1">
    <property type="entry name" value="BLL1128 PROTEIN"/>
    <property type="match status" value="1"/>
</dbReference>
<dbReference type="OrthoDB" id="9767239at2"/>
<name>A0A2Y9A796_9RHOB</name>
<organism evidence="5 7">
    <name type="scientific">Jannaschia seohaensis</name>
    <dbReference type="NCBI Taxonomy" id="475081"/>
    <lineage>
        <taxon>Bacteria</taxon>
        <taxon>Pseudomonadati</taxon>
        <taxon>Pseudomonadota</taxon>
        <taxon>Alphaproteobacteria</taxon>
        <taxon>Rhodobacterales</taxon>
        <taxon>Roseobacteraceae</taxon>
        <taxon>Jannaschia</taxon>
    </lineage>
</organism>
<dbReference type="EMBL" id="QGDJ01000001">
    <property type="protein sequence ID" value="PWJ21769.1"/>
    <property type="molecule type" value="Genomic_DNA"/>
</dbReference>
<evidence type="ECO:0000256" key="3">
    <source>
        <dbReference type="SAM" id="MobiDB-lite"/>
    </source>
</evidence>
<reference evidence="5 7" key="1">
    <citation type="submission" date="2016-10" db="EMBL/GenBank/DDBJ databases">
        <authorList>
            <person name="Cai Z."/>
        </authorList>
    </citation>
    <scope>NUCLEOTIDE SEQUENCE [LARGE SCALE GENOMIC DNA]</scope>
    <source>
        <strain evidence="5 7">DSM 25227</strain>
    </source>
</reference>
<proteinExistence type="predicted"/>
<dbReference type="Proteomes" id="UP000251571">
    <property type="component" value="Unassembled WGS sequence"/>
</dbReference>
<reference evidence="4 6" key="2">
    <citation type="submission" date="2018-03" db="EMBL/GenBank/DDBJ databases">
        <title>Genomic Encyclopedia of Archaeal and Bacterial Type Strains, Phase II (KMG-II): from individual species to whole genera.</title>
        <authorList>
            <person name="Goeker M."/>
        </authorList>
    </citation>
    <scope>NUCLEOTIDE SEQUENCE [LARGE SCALE GENOMIC DNA]</scope>
    <source>
        <strain evidence="4 6">DSM 25227</strain>
    </source>
</reference>
<dbReference type="GO" id="GO:0005576">
    <property type="term" value="C:extracellular region"/>
    <property type="evidence" value="ECO:0007669"/>
    <property type="project" value="InterPro"/>
</dbReference>
<gene>
    <name evidence="4" type="ORF">BCF38_101177</name>
    <name evidence="5" type="ORF">SAMN05421539_101177</name>
</gene>
<evidence type="ECO:0000256" key="2">
    <source>
        <dbReference type="ARBA" id="ARBA00022801"/>
    </source>
</evidence>
<dbReference type="AlphaFoldDB" id="A0A2Y9A796"/>
<dbReference type="Pfam" id="PF10503">
    <property type="entry name" value="Esterase_PHB"/>
    <property type="match status" value="1"/>
</dbReference>
<keyword evidence="6" id="KW-1185">Reference proteome</keyword>
<evidence type="ECO:0000313" key="7">
    <source>
        <dbReference type="Proteomes" id="UP000251571"/>
    </source>
</evidence>
<evidence type="ECO:0000313" key="4">
    <source>
        <dbReference type="EMBL" id="PWJ21769.1"/>
    </source>
</evidence>
<evidence type="ECO:0000313" key="5">
    <source>
        <dbReference type="EMBL" id="SSA38047.1"/>
    </source>
</evidence>
<evidence type="ECO:0000313" key="6">
    <source>
        <dbReference type="Proteomes" id="UP000245839"/>
    </source>
</evidence>
<dbReference type="Gene3D" id="3.40.50.1820">
    <property type="entry name" value="alpha/beta hydrolase"/>
    <property type="match status" value="1"/>
</dbReference>
<feature type="region of interest" description="Disordered" evidence="3">
    <location>
        <begin position="29"/>
        <end position="49"/>
    </location>
</feature>